<organism evidence="2 3">
    <name type="scientific">Duganella aceris</name>
    <dbReference type="NCBI Taxonomy" id="2703883"/>
    <lineage>
        <taxon>Bacteria</taxon>
        <taxon>Pseudomonadati</taxon>
        <taxon>Pseudomonadota</taxon>
        <taxon>Betaproteobacteria</taxon>
        <taxon>Burkholderiales</taxon>
        <taxon>Oxalobacteraceae</taxon>
        <taxon>Telluria group</taxon>
        <taxon>Duganella</taxon>
    </lineage>
</organism>
<accession>A0ABX0FKG1</accession>
<feature type="transmembrane region" description="Helical" evidence="1">
    <location>
        <begin position="175"/>
        <end position="196"/>
    </location>
</feature>
<feature type="transmembrane region" description="Helical" evidence="1">
    <location>
        <begin position="264"/>
        <end position="283"/>
    </location>
</feature>
<feature type="transmembrane region" description="Helical" evidence="1">
    <location>
        <begin position="435"/>
        <end position="455"/>
    </location>
</feature>
<protein>
    <recommendedName>
        <fullName evidence="4">Transporter</fullName>
    </recommendedName>
</protein>
<keyword evidence="1" id="KW-0812">Transmembrane</keyword>
<dbReference type="EMBL" id="JAADJT010000005">
    <property type="protein sequence ID" value="NGZ84975.1"/>
    <property type="molecule type" value="Genomic_DNA"/>
</dbReference>
<feature type="transmembrane region" description="Helical" evidence="1">
    <location>
        <begin position="49"/>
        <end position="71"/>
    </location>
</feature>
<keyword evidence="1" id="KW-1133">Transmembrane helix</keyword>
<feature type="transmembrane region" description="Helical" evidence="1">
    <location>
        <begin position="295"/>
        <end position="316"/>
    </location>
</feature>
<feature type="transmembrane region" description="Helical" evidence="1">
    <location>
        <begin position="410"/>
        <end position="429"/>
    </location>
</feature>
<dbReference type="RefSeq" id="WP_166102913.1">
    <property type="nucleotide sequence ID" value="NZ_JAADJT010000005.1"/>
</dbReference>
<feature type="transmembrane region" description="Helical" evidence="1">
    <location>
        <begin position="140"/>
        <end position="155"/>
    </location>
</feature>
<evidence type="ECO:0008006" key="4">
    <source>
        <dbReference type="Google" id="ProtNLM"/>
    </source>
</evidence>
<proteinExistence type="predicted"/>
<comment type="caution">
    <text evidence="2">The sequence shown here is derived from an EMBL/GenBank/DDBJ whole genome shotgun (WGS) entry which is preliminary data.</text>
</comment>
<evidence type="ECO:0000313" key="2">
    <source>
        <dbReference type="EMBL" id="NGZ84975.1"/>
    </source>
</evidence>
<sequence>MSATNAYGQLLGQVMRERCASRVLLRLTVFMALCAIGELLFAMKFGQPPFGPAILILLVGGAGYMWSGAFLKNAAQQNQPAYACLVPGLRSRLMTLTALLFAACTLLTAALTTLLYGHAGYALVGAGLLSVYILFANRYYALNFFPSVVIIASVTNNNRPMHMLFETTNAIGEPVVAGVGVIVMALLGVLGVQAVFPQGGDRHWAWHRRLGRQQARIRGALADVPGGARWMAWLRLAYDAALRRDSRGGASQGRMMMHALGRKAHDGGAIIYMLVTTLVMVLVGRELTGQGSSNVVLVSSSTMQGCVLLAMLIYAVTASANVVRHSAEQALYRLTPAAPPTARINRVLAGTLLFRSLRLWLLSLACAMCIDLATFGQLRGITFMLAALMLPVAGLVLRNYAVMSRQSGEVVTIAGTVLLVTACIAALWVEEMLPAFPWGWAGGGVLLASAAGLALRWRWLVALPPVLPAGRLAR</sequence>
<name>A0ABX0FKG1_9BURK</name>
<dbReference type="Proteomes" id="UP000666369">
    <property type="component" value="Unassembled WGS sequence"/>
</dbReference>
<keyword evidence="3" id="KW-1185">Reference proteome</keyword>
<feature type="transmembrane region" description="Helical" evidence="1">
    <location>
        <begin position="381"/>
        <end position="398"/>
    </location>
</feature>
<gene>
    <name evidence="2" type="ORF">GW587_12020</name>
</gene>
<feature type="transmembrane region" description="Helical" evidence="1">
    <location>
        <begin position="23"/>
        <end position="43"/>
    </location>
</feature>
<reference evidence="3" key="1">
    <citation type="submission" date="2023-07" db="EMBL/GenBank/DDBJ databases">
        <title>Duganella aceri sp. nov., isolated from tree sap.</title>
        <authorList>
            <person name="Kim I.S."/>
        </authorList>
    </citation>
    <scope>NUCLEOTIDE SEQUENCE [LARGE SCALE GENOMIC DNA]</scope>
    <source>
        <strain evidence="3">SAP-35</strain>
    </source>
</reference>
<keyword evidence="1" id="KW-0472">Membrane</keyword>
<evidence type="ECO:0000256" key="1">
    <source>
        <dbReference type="SAM" id="Phobius"/>
    </source>
</evidence>
<feature type="transmembrane region" description="Helical" evidence="1">
    <location>
        <begin position="92"/>
        <end position="112"/>
    </location>
</feature>
<evidence type="ECO:0000313" key="3">
    <source>
        <dbReference type="Proteomes" id="UP000666369"/>
    </source>
</evidence>